<evidence type="ECO:0000256" key="1">
    <source>
        <dbReference type="SAM" id="MobiDB-lite"/>
    </source>
</evidence>
<protein>
    <submittedName>
        <fullName evidence="2">Uncharacterized protein</fullName>
    </submittedName>
</protein>
<evidence type="ECO:0000313" key="2">
    <source>
        <dbReference type="EMBL" id="KAK0151942.1"/>
    </source>
</evidence>
<dbReference type="PANTHER" id="PTHR31025">
    <property type="entry name" value="SI:CH211-196P9.1-RELATED"/>
    <property type="match status" value="1"/>
</dbReference>
<evidence type="ECO:0000313" key="3">
    <source>
        <dbReference type="Proteomes" id="UP001174136"/>
    </source>
</evidence>
<keyword evidence="3" id="KW-1185">Reference proteome</keyword>
<dbReference type="EMBL" id="JAOPHQ010001149">
    <property type="protein sequence ID" value="KAK0151942.1"/>
    <property type="molecule type" value="Genomic_DNA"/>
</dbReference>
<name>A0AA47PA72_MERPO</name>
<feature type="compositionally biased region" description="Polar residues" evidence="1">
    <location>
        <begin position="86"/>
        <end position="96"/>
    </location>
</feature>
<proteinExistence type="predicted"/>
<sequence length="410" mass="46560">MVRIIVDSIREVCLNPKLSQCSEIAKRICEKYPTSFAQMYEGQLIGNGYSDLEHQLQTRAAYVNRDNTLVRVRKQKRRSVDIDDSQPGTSSTQPTASKCAKTDSYGCINWHPLDLPEGETPASAEEKRDEMVNLFSTEGPRAAEHGRVDELMKMTYATQRYALNRSPPPSIVELKEQWPFLFISRFMCAHFSTLTGVDVNTRLHDSLDSKGKKVLHFFQSQLPRWTKDVRTVLKDINRMGNINHGVASLLVTIAYFKEKEDSLFLLADVSTWDFVNVTTSSADAEDRLSLPSTPRLMALGDSVLEAKKWMLVMEGNVLIQSDDLPDFTSATAVLMACYFVFNIEYQEEAASVLEFIQRFFLRINPDGSKCTSKTQVSRKSGKKVQRKSTGLNPHVAKLIRDIVEFDWQNY</sequence>
<feature type="region of interest" description="Disordered" evidence="1">
    <location>
        <begin position="74"/>
        <end position="100"/>
    </location>
</feature>
<gene>
    <name evidence="2" type="ORF">N1851_006682</name>
</gene>
<comment type="caution">
    <text evidence="2">The sequence shown here is derived from an EMBL/GenBank/DDBJ whole genome shotgun (WGS) entry which is preliminary data.</text>
</comment>
<reference evidence="2" key="1">
    <citation type="journal article" date="2023" name="Front. Mar. Sci.">
        <title>A new Merluccius polli reference genome to investigate the effects of global change in West African waters.</title>
        <authorList>
            <person name="Mateo J.L."/>
            <person name="Blanco-Fernandez C."/>
            <person name="Garcia-Vazquez E."/>
            <person name="Machado-Schiaffino G."/>
        </authorList>
    </citation>
    <scope>NUCLEOTIDE SEQUENCE</scope>
    <source>
        <strain evidence="2">C29</strain>
        <tissue evidence="2">Fin</tissue>
    </source>
</reference>
<accession>A0AA47PA72</accession>
<organism evidence="2 3">
    <name type="scientific">Merluccius polli</name>
    <name type="common">Benguela hake</name>
    <name type="synonym">Merluccius cadenati</name>
    <dbReference type="NCBI Taxonomy" id="89951"/>
    <lineage>
        <taxon>Eukaryota</taxon>
        <taxon>Metazoa</taxon>
        <taxon>Chordata</taxon>
        <taxon>Craniata</taxon>
        <taxon>Vertebrata</taxon>
        <taxon>Euteleostomi</taxon>
        <taxon>Actinopterygii</taxon>
        <taxon>Neopterygii</taxon>
        <taxon>Teleostei</taxon>
        <taxon>Neoteleostei</taxon>
        <taxon>Acanthomorphata</taxon>
        <taxon>Zeiogadaria</taxon>
        <taxon>Gadariae</taxon>
        <taxon>Gadiformes</taxon>
        <taxon>Gadoidei</taxon>
        <taxon>Merlucciidae</taxon>
        <taxon>Merluccius</taxon>
    </lineage>
</organism>
<dbReference type="Proteomes" id="UP001174136">
    <property type="component" value="Unassembled WGS sequence"/>
</dbReference>
<dbReference type="AlphaFoldDB" id="A0AA47PA72"/>
<dbReference type="PANTHER" id="PTHR31025:SF30">
    <property type="entry name" value="SI:DKEY-15H8.17"/>
    <property type="match status" value="1"/>
</dbReference>